<feature type="domain" description="ShlB POTRA" evidence="11">
    <location>
        <begin position="180"/>
        <end position="229"/>
    </location>
</feature>
<accession>A0A0A3ALH1</accession>
<dbReference type="Pfam" id="PF17287">
    <property type="entry name" value="POTRA_3"/>
    <property type="match status" value="1"/>
</dbReference>
<reference evidence="12 13" key="1">
    <citation type="submission" date="2014-11" db="EMBL/GenBank/DDBJ databases">
        <title>Draft genome sequence of Chelonobacter oris 1662T, associated with respiratory disease in Hermann's Tortoises.</title>
        <authorList>
            <person name="Kudirkiene E."/>
            <person name="Hansen M.J."/>
            <person name="Bojesen A.M."/>
        </authorList>
    </citation>
    <scope>NUCLEOTIDE SEQUENCE [LARGE SCALE GENOMIC DNA]</scope>
    <source>
        <strain evidence="12 13">1662</strain>
    </source>
</reference>
<evidence type="ECO:0000259" key="10">
    <source>
        <dbReference type="Pfam" id="PF08479"/>
    </source>
</evidence>
<evidence type="ECO:0000259" key="11">
    <source>
        <dbReference type="Pfam" id="PF17287"/>
    </source>
</evidence>
<name>A0A0A3ALH1_9PAST</name>
<protein>
    <submittedName>
        <fullName evidence="12">Peptide transporter</fullName>
    </submittedName>
</protein>
<dbReference type="Proteomes" id="UP000030380">
    <property type="component" value="Unassembled WGS sequence"/>
</dbReference>
<keyword evidence="5" id="KW-0813">Transport</keyword>
<dbReference type="Pfam" id="PF08479">
    <property type="entry name" value="POTRA_2"/>
    <property type="match status" value="1"/>
</dbReference>
<dbReference type="InterPro" id="IPR005565">
    <property type="entry name" value="Hemolysn_activator_HlyB_C"/>
</dbReference>
<keyword evidence="3" id="KW-1134">Transmembrane beta strand</keyword>
<sequence length="590" mass="66225">MQKNSKFAFIGFNLLLSSAVFAETLSTLVNINARQQQRQQEQIQAIQSQQVNQPNVRFDTTVDDKRPLLTPEVQCLTISRLYLTDIDFSQSDLLPAADIHPPPSKFDWALDAVYQPGDFALPHCVGGEGIGILIKRVQNAIIEKGFVTTRVLVQPQDLRSGRLILSVVSGKVRRIQLRDNSDSPKATLATVWSALPVQQGELLNIRDIEQGLENLKRPPHADADIQIVPAGEGANPGESDLQIDFKQRFPYRLTLLLDDSGSRSTGRLQGTATISIENLLSLNDLFYTAFTHSFKRGSDDSGERGSQNVSAYYAVPWKNWLLSASVSQYDYHQTVFGPFVNYEYAGKSTHQNITLSRLLYRDASRKTSANVGIWHRRSANFTDNAEIDVQRRRMAGWEIGVNHREYLGRATLEVYANYKRGTGANRALAAPEEFHGEGTSRPKILTAGISFKQPFTLGEQPWQFTTSWRGQWNKTPLIPQDRFSIGGRYTVRGFDGELTLSADRGWLWRNELAWNVMNSGQELYWGVDKGVVRGRSTADLAGRHLVGGVMGLRGELWGLHYDYFVGVPIHKPQGFRTSHVTTGFSLSYQF</sequence>
<evidence type="ECO:0000256" key="2">
    <source>
        <dbReference type="ARBA" id="ARBA00009055"/>
    </source>
</evidence>
<evidence type="ECO:0000256" key="7">
    <source>
        <dbReference type="ARBA" id="ARBA00023237"/>
    </source>
</evidence>
<dbReference type="GO" id="GO:0009279">
    <property type="term" value="C:cell outer membrane"/>
    <property type="evidence" value="ECO:0007669"/>
    <property type="project" value="UniProtKB-SubCell"/>
</dbReference>
<keyword evidence="4" id="KW-0812">Transmembrane</keyword>
<feature type="domain" description="Polypeptide-transport-associated ShlB-type" evidence="10">
    <location>
        <begin position="120"/>
        <end position="170"/>
    </location>
</feature>
<keyword evidence="6" id="KW-0472">Membrane</keyword>
<dbReference type="RefSeq" id="WP_034615947.1">
    <property type="nucleotide sequence ID" value="NZ_JSUM01000012.1"/>
</dbReference>
<dbReference type="PANTHER" id="PTHR34597:SF3">
    <property type="entry name" value="OUTER MEMBRANE TRANSPORTER CDIB"/>
    <property type="match status" value="1"/>
</dbReference>
<feature type="signal peptide" evidence="8">
    <location>
        <begin position="1"/>
        <end position="22"/>
    </location>
</feature>
<dbReference type="InterPro" id="IPR035251">
    <property type="entry name" value="ShlB_POTRA"/>
</dbReference>
<feature type="chain" id="PRO_5001997715" evidence="8">
    <location>
        <begin position="23"/>
        <end position="590"/>
    </location>
</feature>
<dbReference type="STRING" id="505317.OA57_07820"/>
<evidence type="ECO:0000256" key="6">
    <source>
        <dbReference type="ARBA" id="ARBA00023136"/>
    </source>
</evidence>
<dbReference type="PANTHER" id="PTHR34597">
    <property type="entry name" value="SLR1661 PROTEIN"/>
    <property type="match status" value="1"/>
</dbReference>
<keyword evidence="5" id="KW-0406">Ion transport</keyword>
<dbReference type="GO" id="GO:0008320">
    <property type="term" value="F:protein transmembrane transporter activity"/>
    <property type="evidence" value="ECO:0007669"/>
    <property type="project" value="TreeGrafter"/>
</dbReference>
<dbReference type="InterPro" id="IPR027282">
    <property type="entry name" value="TPS"/>
</dbReference>
<dbReference type="OrthoDB" id="290122at2"/>
<evidence type="ECO:0000313" key="12">
    <source>
        <dbReference type="EMBL" id="KGQ70223.1"/>
    </source>
</evidence>
<evidence type="ECO:0000256" key="5">
    <source>
        <dbReference type="ARBA" id="ARBA00023065"/>
    </source>
</evidence>
<dbReference type="InterPro" id="IPR051544">
    <property type="entry name" value="TPS_OM_transporter"/>
</dbReference>
<comment type="subcellular location">
    <subcellularLocation>
        <location evidence="1">Cell outer membrane</location>
    </subcellularLocation>
</comment>
<keyword evidence="7" id="KW-0998">Cell outer membrane</keyword>
<dbReference type="GO" id="GO:0046819">
    <property type="term" value="P:protein secretion by the type V secretion system"/>
    <property type="evidence" value="ECO:0007669"/>
    <property type="project" value="TreeGrafter"/>
</dbReference>
<organism evidence="12 13">
    <name type="scientific">Chelonobacter oris</name>
    <dbReference type="NCBI Taxonomy" id="505317"/>
    <lineage>
        <taxon>Bacteria</taxon>
        <taxon>Pseudomonadati</taxon>
        <taxon>Pseudomonadota</taxon>
        <taxon>Gammaproteobacteria</taxon>
        <taxon>Pasteurellales</taxon>
        <taxon>Pasteurellaceae</taxon>
        <taxon>Chelonobacter</taxon>
    </lineage>
</organism>
<dbReference type="PIRSF" id="PIRSF029745">
    <property type="entry name" value="FhaC"/>
    <property type="match status" value="1"/>
</dbReference>
<dbReference type="InterPro" id="IPR013686">
    <property type="entry name" value="Polypept-transport_assoc_ShlB"/>
</dbReference>
<proteinExistence type="inferred from homology"/>
<evidence type="ECO:0000313" key="13">
    <source>
        <dbReference type="Proteomes" id="UP000030380"/>
    </source>
</evidence>
<comment type="caution">
    <text evidence="12">The sequence shown here is derived from an EMBL/GenBank/DDBJ whole genome shotgun (WGS) entry which is preliminary data.</text>
</comment>
<dbReference type="EMBL" id="JSUM01000012">
    <property type="protein sequence ID" value="KGQ70223.1"/>
    <property type="molecule type" value="Genomic_DNA"/>
</dbReference>
<dbReference type="Gene3D" id="3.10.20.310">
    <property type="entry name" value="membrane protein fhac"/>
    <property type="match status" value="1"/>
</dbReference>
<gene>
    <name evidence="12" type="ORF">OA57_07820</name>
</gene>
<dbReference type="Gene3D" id="2.40.160.50">
    <property type="entry name" value="membrane protein fhac: a member of the omp85/tpsb transporter family"/>
    <property type="match status" value="1"/>
</dbReference>
<evidence type="ECO:0000256" key="3">
    <source>
        <dbReference type="ARBA" id="ARBA00022452"/>
    </source>
</evidence>
<dbReference type="Pfam" id="PF03865">
    <property type="entry name" value="ShlB"/>
    <property type="match status" value="1"/>
</dbReference>
<dbReference type="AlphaFoldDB" id="A0A0A3ALH1"/>
<evidence type="ECO:0000256" key="8">
    <source>
        <dbReference type="SAM" id="SignalP"/>
    </source>
</evidence>
<feature type="domain" description="Haemolysin activator HlyB C-terminal" evidence="9">
    <location>
        <begin position="237"/>
        <end position="554"/>
    </location>
</feature>
<evidence type="ECO:0000259" key="9">
    <source>
        <dbReference type="Pfam" id="PF03865"/>
    </source>
</evidence>
<dbReference type="GO" id="GO:0098046">
    <property type="term" value="C:type V protein secretion system complex"/>
    <property type="evidence" value="ECO:0007669"/>
    <property type="project" value="TreeGrafter"/>
</dbReference>
<dbReference type="FunFam" id="2.40.160.50:FF:000009">
    <property type="entry name" value="Putative hemolysin activator protein"/>
    <property type="match status" value="1"/>
</dbReference>
<comment type="similarity">
    <text evidence="2">Belongs to the TPS (TC 1.B.20) family.</text>
</comment>
<keyword evidence="13" id="KW-1185">Reference proteome</keyword>
<evidence type="ECO:0000256" key="4">
    <source>
        <dbReference type="ARBA" id="ARBA00022692"/>
    </source>
</evidence>
<evidence type="ECO:0000256" key="1">
    <source>
        <dbReference type="ARBA" id="ARBA00004442"/>
    </source>
</evidence>
<dbReference type="GO" id="GO:0006811">
    <property type="term" value="P:monoatomic ion transport"/>
    <property type="evidence" value="ECO:0007669"/>
    <property type="project" value="UniProtKB-KW"/>
</dbReference>
<keyword evidence="8" id="KW-0732">Signal</keyword>